<evidence type="ECO:0000256" key="2">
    <source>
        <dbReference type="SAM" id="SignalP"/>
    </source>
</evidence>
<keyword evidence="5" id="KW-1185">Reference proteome</keyword>
<evidence type="ECO:0000259" key="3">
    <source>
        <dbReference type="Pfam" id="PF01298"/>
    </source>
</evidence>
<evidence type="ECO:0000256" key="1">
    <source>
        <dbReference type="SAM" id="MobiDB-lite"/>
    </source>
</evidence>
<dbReference type="Gene3D" id="2.40.160.90">
    <property type="match status" value="1"/>
</dbReference>
<organism evidence="4 5">
    <name type="scientific">Glaesserella australis</name>
    <dbReference type="NCBI Taxonomy" id="2094024"/>
    <lineage>
        <taxon>Bacteria</taxon>
        <taxon>Pseudomonadati</taxon>
        <taxon>Pseudomonadota</taxon>
        <taxon>Gammaproteobacteria</taxon>
        <taxon>Pasteurellales</taxon>
        <taxon>Pasteurellaceae</taxon>
        <taxon>Glaesserella</taxon>
    </lineage>
</organism>
<dbReference type="PROSITE" id="PS51257">
    <property type="entry name" value="PROKAR_LIPOPROTEIN"/>
    <property type="match status" value="1"/>
</dbReference>
<dbReference type="OrthoDB" id="5689800at2"/>
<feature type="chain" id="PRO_5016257491" description="Transferrin-binding protein B C-lobe/N-lobe beta-barrel domain-containing protein" evidence="2">
    <location>
        <begin position="22"/>
        <end position="277"/>
    </location>
</feature>
<dbReference type="Pfam" id="PF01298">
    <property type="entry name" value="TbpB_B_D"/>
    <property type="match status" value="1"/>
</dbReference>
<dbReference type="SUPFAM" id="SSF56925">
    <property type="entry name" value="OMPA-like"/>
    <property type="match status" value="1"/>
</dbReference>
<dbReference type="InterPro" id="IPR011250">
    <property type="entry name" value="OMP/PagP_B-barrel"/>
</dbReference>
<dbReference type="EMBL" id="PTPX01000018">
    <property type="protein sequence ID" value="RAL18039.1"/>
    <property type="molecule type" value="Genomic_DNA"/>
</dbReference>
<accession>A0A328BVC3</accession>
<dbReference type="AlphaFoldDB" id="A0A328BVC3"/>
<dbReference type="InterPro" id="IPR001677">
    <property type="entry name" value="TbpB_B_D"/>
</dbReference>
<name>A0A328BVC3_9PAST</name>
<evidence type="ECO:0000313" key="5">
    <source>
        <dbReference type="Proteomes" id="UP000248689"/>
    </source>
</evidence>
<keyword evidence="2" id="KW-0732">Signal</keyword>
<proteinExistence type="predicted"/>
<evidence type="ECO:0000313" key="4">
    <source>
        <dbReference type="EMBL" id="RAL18039.1"/>
    </source>
</evidence>
<feature type="compositionally biased region" description="Low complexity" evidence="1">
    <location>
        <begin position="28"/>
        <end position="68"/>
    </location>
</feature>
<dbReference type="Proteomes" id="UP000248689">
    <property type="component" value="Unassembled WGS sequence"/>
</dbReference>
<sequence length="277" mass="28401">MKGITKLSLTLLAGIVLTACGGSGGGSSSNSASSVQPIDTSSSTATSNNSTSSPSNTTSSNSTNSATTVSNSTGGTYVFSGIDDNVTTTYKVLNDASDLNFIVVDGQKIRVAYSNITSGSWTTINNTSVCCGKFTDVRFGAIGSTGPNEKDYIFYNGNPTQSVPTSGSATYTGHFIITGNHPVAFEDEDYLKGNVNFTANFSAKTLAGNLTDVAGLNPISVNTQISGNSFTGEANSSDFATKAVVEGKFFGENAKELGGIFKDNGSTWGGAFGASKQ</sequence>
<gene>
    <name evidence="4" type="ORF">C5N92_09135</name>
</gene>
<protein>
    <recommendedName>
        <fullName evidence="3">Transferrin-binding protein B C-lobe/N-lobe beta-barrel domain-containing protein</fullName>
    </recommendedName>
</protein>
<dbReference type="NCBIfam" id="NF041636">
    <property type="entry name" value="slam_lipo"/>
    <property type="match status" value="1"/>
</dbReference>
<feature type="region of interest" description="Disordered" evidence="1">
    <location>
        <begin position="24"/>
        <end position="68"/>
    </location>
</feature>
<reference evidence="5" key="1">
    <citation type="submission" date="2018-02" db="EMBL/GenBank/DDBJ databases">
        <title>Glaesserella australis sp. nov., isolated from the lungs of pigs.</title>
        <authorList>
            <person name="Turni C."/>
            <person name="Christensen H."/>
        </authorList>
    </citation>
    <scope>NUCLEOTIDE SEQUENCE [LARGE SCALE GENOMIC DNA]</scope>
    <source>
        <strain evidence="5">HS4635</strain>
    </source>
</reference>
<feature type="signal peptide" evidence="2">
    <location>
        <begin position="1"/>
        <end position="21"/>
    </location>
</feature>
<comment type="caution">
    <text evidence="4">The sequence shown here is derived from an EMBL/GenBank/DDBJ whole genome shotgun (WGS) entry which is preliminary data.</text>
</comment>
<dbReference type="RefSeq" id="WP_111750554.1">
    <property type="nucleotide sequence ID" value="NZ_PTPX01000018.1"/>
</dbReference>
<dbReference type="InterPro" id="IPR054843">
    <property type="entry name" value="Slam_hemophilin_C"/>
</dbReference>
<feature type="domain" description="Transferrin-binding protein B C-lobe/N-lobe beta-barrel" evidence="3">
    <location>
        <begin position="163"/>
        <end position="276"/>
    </location>
</feature>